<evidence type="ECO:0000256" key="3">
    <source>
        <dbReference type="SAM" id="Phobius"/>
    </source>
</evidence>
<dbReference type="RefSeq" id="XP_019013977.1">
    <property type="nucleotide sequence ID" value="XM_019151839.1"/>
</dbReference>
<dbReference type="AlphaFoldDB" id="A0A1B9IAW5"/>
<organism evidence="4">
    <name type="scientific">Kwoniella pini CBS 10737</name>
    <dbReference type="NCBI Taxonomy" id="1296096"/>
    <lineage>
        <taxon>Eukaryota</taxon>
        <taxon>Fungi</taxon>
        <taxon>Dikarya</taxon>
        <taxon>Basidiomycota</taxon>
        <taxon>Agaricomycotina</taxon>
        <taxon>Tremellomycetes</taxon>
        <taxon>Tremellales</taxon>
        <taxon>Cryptococcaceae</taxon>
        <taxon>Kwoniella</taxon>
    </lineage>
</organism>
<reference evidence="4" key="3">
    <citation type="submission" date="2016-07" db="EMBL/GenBank/DDBJ databases">
        <title>Evolution of pathogenesis and genome organization in the Tremellales.</title>
        <authorList>
            <person name="Cuomo C."/>
            <person name="Litvintseva A."/>
            <person name="Heitman J."/>
            <person name="Chen Y."/>
            <person name="Sun S."/>
            <person name="Springer D."/>
            <person name="Dromer F."/>
            <person name="Young S."/>
            <person name="Zeng Q."/>
            <person name="Chapman S."/>
            <person name="Gujja S."/>
            <person name="Saif S."/>
            <person name="Birren B."/>
        </authorList>
    </citation>
    <scope>NUCLEOTIDE SEQUENCE</scope>
    <source>
        <strain evidence="4">CBS 10737</strain>
    </source>
</reference>
<feature type="transmembrane region" description="Helical" evidence="3">
    <location>
        <begin position="36"/>
        <end position="54"/>
    </location>
</feature>
<evidence type="ECO:0000256" key="1">
    <source>
        <dbReference type="SAM" id="Coils"/>
    </source>
</evidence>
<feature type="compositionally biased region" description="Polar residues" evidence="2">
    <location>
        <begin position="124"/>
        <end position="149"/>
    </location>
</feature>
<dbReference type="Proteomes" id="UP000094020">
    <property type="component" value="Chromosome 1"/>
</dbReference>
<keyword evidence="3" id="KW-1133">Transmembrane helix</keyword>
<feature type="compositionally biased region" description="Polar residues" evidence="2">
    <location>
        <begin position="616"/>
        <end position="643"/>
    </location>
</feature>
<feature type="compositionally biased region" description="Polar residues" evidence="2">
    <location>
        <begin position="536"/>
        <end position="545"/>
    </location>
</feature>
<accession>A0A1B9IAW5</accession>
<feature type="compositionally biased region" description="Basic and acidic residues" evidence="2">
    <location>
        <begin position="253"/>
        <end position="268"/>
    </location>
</feature>
<feature type="region of interest" description="Disordered" evidence="2">
    <location>
        <begin position="582"/>
        <end position="677"/>
    </location>
</feature>
<evidence type="ECO:0000313" key="4">
    <source>
        <dbReference type="EMBL" id="OCF52758.1"/>
    </source>
</evidence>
<feature type="compositionally biased region" description="Polar residues" evidence="2">
    <location>
        <begin position="650"/>
        <end position="676"/>
    </location>
</feature>
<feature type="compositionally biased region" description="Basic and acidic residues" evidence="2">
    <location>
        <begin position="99"/>
        <end position="109"/>
    </location>
</feature>
<reference evidence="5" key="2">
    <citation type="submission" date="2013-07" db="EMBL/GenBank/DDBJ databases">
        <authorList>
            <consortium name="The Broad Institute Genome Sequencing Platform"/>
            <person name="Cuomo C."/>
            <person name="Litvintseva A."/>
            <person name="Chen Y."/>
            <person name="Heitman J."/>
            <person name="Sun S."/>
            <person name="Springer D."/>
            <person name="Dromer F."/>
            <person name="Young S.K."/>
            <person name="Zeng Q."/>
            <person name="Gargeya S."/>
            <person name="Fitzgerald M."/>
            <person name="Abouelleil A."/>
            <person name="Alvarado L."/>
            <person name="Berlin A.M."/>
            <person name="Chapman S.B."/>
            <person name="Dewar J."/>
            <person name="Goldberg J."/>
            <person name="Griggs A."/>
            <person name="Gujja S."/>
            <person name="Hansen M."/>
            <person name="Howarth C."/>
            <person name="Imamovic A."/>
            <person name="Larimer J."/>
            <person name="McCowan C."/>
            <person name="Murphy C."/>
            <person name="Pearson M."/>
            <person name="Priest M."/>
            <person name="Roberts A."/>
            <person name="Saif S."/>
            <person name="Shea T."/>
            <person name="Sykes S."/>
            <person name="Wortman J."/>
            <person name="Nusbaum C."/>
            <person name="Birren B."/>
        </authorList>
    </citation>
    <scope>NUCLEOTIDE SEQUENCE</scope>
    <source>
        <strain evidence="5">CBS 10737</strain>
    </source>
</reference>
<reference evidence="5" key="4">
    <citation type="submission" date="2024-02" db="EMBL/GenBank/DDBJ databases">
        <title>Comparative genomics of Cryptococcus and Kwoniella reveals pathogenesis evolution and contrasting modes of karyotype evolution via chromosome fusion or intercentromeric recombination.</title>
        <authorList>
            <person name="Coelho M.A."/>
            <person name="David-Palma M."/>
            <person name="Shea T."/>
            <person name="Bowers K."/>
            <person name="McGinley-Smith S."/>
            <person name="Mohammad A.W."/>
            <person name="Gnirke A."/>
            <person name="Yurkov A.M."/>
            <person name="Nowrousian M."/>
            <person name="Sun S."/>
            <person name="Cuomo C.A."/>
            <person name="Heitman J."/>
        </authorList>
    </citation>
    <scope>NUCLEOTIDE SEQUENCE</scope>
    <source>
        <strain evidence="5">CBS 10737</strain>
    </source>
</reference>
<keyword evidence="6" id="KW-1185">Reference proteome</keyword>
<feature type="region of interest" description="Disordered" evidence="2">
    <location>
        <begin position="410"/>
        <end position="433"/>
    </location>
</feature>
<dbReference type="KEGG" id="kpin:30168423"/>
<feature type="compositionally biased region" description="Polar residues" evidence="2">
    <location>
        <begin position="161"/>
        <end position="185"/>
    </location>
</feature>
<dbReference type="EMBL" id="KI894007">
    <property type="protein sequence ID" value="OCF52758.1"/>
    <property type="molecule type" value="Genomic_DNA"/>
</dbReference>
<feature type="region of interest" description="Disordered" evidence="2">
    <location>
        <begin position="228"/>
        <end position="272"/>
    </location>
</feature>
<protein>
    <submittedName>
        <fullName evidence="4">Uncharacterized protein</fullName>
    </submittedName>
</protein>
<evidence type="ECO:0000256" key="2">
    <source>
        <dbReference type="SAM" id="MobiDB-lite"/>
    </source>
</evidence>
<keyword evidence="1" id="KW-0175">Coiled coil</keyword>
<keyword evidence="3" id="KW-0472">Membrane</keyword>
<feature type="compositionally biased region" description="Gly residues" evidence="2">
    <location>
        <begin position="767"/>
        <end position="777"/>
    </location>
</feature>
<reference evidence="4" key="1">
    <citation type="submission" date="2013-07" db="EMBL/GenBank/DDBJ databases">
        <title>The Genome Sequence of Cryptococcus pinus CBS10737.</title>
        <authorList>
            <consortium name="The Broad Institute Genome Sequencing Platform"/>
            <person name="Cuomo C."/>
            <person name="Litvintseva A."/>
            <person name="Chen Y."/>
            <person name="Heitman J."/>
            <person name="Sun S."/>
            <person name="Springer D."/>
            <person name="Dromer F."/>
            <person name="Young S.K."/>
            <person name="Zeng Q."/>
            <person name="Gargeya S."/>
            <person name="Fitzgerald M."/>
            <person name="Abouelleil A."/>
            <person name="Alvarado L."/>
            <person name="Berlin A.M."/>
            <person name="Chapman S.B."/>
            <person name="Dewar J."/>
            <person name="Goldberg J."/>
            <person name="Griggs A."/>
            <person name="Gujja S."/>
            <person name="Hansen M."/>
            <person name="Howarth C."/>
            <person name="Imamovic A."/>
            <person name="Larimer J."/>
            <person name="McCowan C."/>
            <person name="Murphy C."/>
            <person name="Pearson M."/>
            <person name="Priest M."/>
            <person name="Roberts A."/>
            <person name="Saif S."/>
            <person name="Shea T."/>
            <person name="Sykes S."/>
            <person name="Wortman J."/>
            <person name="Nusbaum C."/>
            <person name="Birren B."/>
        </authorList>
    </citation>
    <scope>NUCLEOTIDE SEQUENCE [LARGE SCALE GENOMIC DNA]</scope>
    <source>
        <strain evidence="4">CBS 10737</strain>
    </source>
</reference>
<evidence type="ECO:0000313" key="5">
    <source>
        <dbReference type="EMBL" id="WWC67360.1"/>
    </source>
</evidence>
<feature type="region of interest" description="Disordered" evidence="2">
    <location>
        <begin position="79"/>
        <end position="204"/>
    </location>
</feature>
<feature type="compositionally biased region" description="Basic and acidic residues" evidence="2">
    <location>
        <begin position="410"/>
        <end position="419"/>
    </location>
</feature>
<dbReference type="GeneID" id="30168423"/>
<sequence length="792" mass="86323">MSQRRSAPRSPIPRYTPPASPFLSHQTITFLASWRGQLLVCTVVLVLGAIYFFLRPPIDQWHRKRKEALSRRRELELMKMSEKEDSTEEKDDASPKVATLRDKSKEKTKKEGRRRINSHLRPPTDSTTGNSVEDSISPTIASRPSTSPTKSKRTLSDHHTNSTPPSSAKLQKATNAAKTQSQSIATPTRNRPPPPIIVPKACPSITSKPIDPWNIPLPPSPLAGPSRLAPAPVVGSGVEDVSDDASISAEGEGSVKEDEDKPKNKKSEGFSIYPEDGYLSQLMNSSKKKKKKNVKSGTASADQRALKGVSNEASLPGKNGSVVDEVFEINGDGSERLPNGGAIQRHRHTRTSSIALLPHLNVTQLREIVEQRDETIDQLRAEIGMAKAEESKAKEDAVRARMGEERIRGDMERSKRGRSESIGQGHLGGRREAELQSRLAQMQQLYSTALNRLSTCENALRDSGIMLPPLPSPIPMHMPHSPLPPMPNSPYVSSAGRNTPIMGGFIPYPSPGMYPSPMLHPNPHYPHNHHSPNPYRRTSSFTNGHSPVPVLSPGIIIGNGNGNGVEEINGLYPMDIGSSTMPIGLGHPVSNGEFDEDRERRRQSIQSSVLKRKFPQMTTVEDSANLHENNQGNANDSTGTSESAQDDESISNQSAIDSNTGIHSGSASPKSRSSIGNGHVNVVLDSERGNLYYNSENIDSLISNEHNQVEEEPEDVVEERENTNHTSTFQPIFASLSHTPEQIEELRKINNVRERGRSVSSLSSAGRGMGAGLGNGGLLTPSPSKSPIPLRG</sequence>
<evidence type="ECO:0000313" key="6">
    <source>
        <dbReference type="Proteomes" id="UP000094020"/>
    </source>
</evidence>
<dbReference type="OrthoDB" id="2565067at2759"/>
<name>A0A1B9IAW5_9TREE</name>
<feature type="region of interest" description="Disordered" evidence="2">
    <location>
        <begin position="528"/>
        <end position="547"/>
    </location>
</feature>
<feature type="region of interest" description="Disordered" evidence="2">
    <location>
        <begin position="754"/>
        <end position="792"/>
    </location>
</feature>
<dbReference type="EMBL" id="CP144519">
    <property type="protein sequence ID" value="WWC67360.1"/>
    <property type="molecule type" value="Genomic_DNA"/>
</dbReference>
<feature type="coiled-coil region" evidence="1">
    <location>
        <begin position="362"/>
        <end position="396"/>
    </location>
</feature>
<proteinExistence type="predicted"/>
<gene>
    <name evidence="4" type="ORF">I206_00054</name>
    <name evidence="5" type="ORF">I206_101268</name>
</gene>
<feature type="region of interest" description="Disordered" evidence="2">
    <location>
        <begin position="285"/>
        <end position="317"/>
    </location>
</feature>
<keyword evidence="3" id="KW-0812">Transmembrane</keyword>